<protein>
    <submittedName>
        <fullName evidence="12">Ras-related protein RABC2a</fullName>
    </submittedName>
</protein>
<dbReference type="CDD" id="cd01863">
    <property type="entry name" value="Rab18"/>
    <property type="match status" value="1"/>
</dbReference>
<accession>A0A9N7RH33</accession>
<dbReference type="GO" id="GO:0005886">
    <property type="term" value="C:plasma membrane"/>
    <property type="evidence" value="ECO:0007669"/>
    <property type="project" value="UniProtKB-SubCell"/>
</dbReference>
<comment type="function">
    <text evidence="11">Intracellular vesicle trafficking and protein transport.</text>
</comment>
<dbReference type="InterPro" id="IPR027417">
    <property type="entry name" value="P-loop_NTPase"/>
</dbReference>
<reference evidence="12" key="1">
    <citation type="submission" date="2019-12" db="EMBL/GenBank/DDBJ databases">
        <authorList>
            <person name="Scholes J."/>
        </authorList>
    </citation>
    <scope>NUCLEOTIDE SEQUENCE</scope>
</reference>
<keyword evidence="13" id="KW-1185">Reference proteome</keyword>
<keyword evidence="9" id="KW-0449">Lipoprotein</keyword>
<name>A0A9N7RH33_STRHE</name>
<keyword evidence="8" id="KW-0472">Membrane</keyword>
<dbReference type="PROSITE" id="PS51421">
    <property type="entry name" value="RAS"/>
    <property type="match status" value="1"/>
</dbReference>
<dbReference type="Pfam" id="PF00071">
    <property type="entry name" value="Ras"/>
    <property type="match status" value="1"/>
</dbReference>
<comment type="similarity">
    <text evidence="2">Belongs to the small GTPase superfamily. Rab family.</text>
</comment>
<dbReference type="FunFam" id="3.40.50.300:FF:000456">
    <property type="entry name" value="Ras-related protein RABC1"/>
    <property type="match status" value="1"/>
</dbReference>
<dbReference type="Proteomes" id="UP001153555">
    <property type="component" value="Unassembled WGS sequence"/>
</dbReference>
<evidence type="ECO:0000256" key="3">
    <source>
        <dbReference type="ARBA" id="ARBA00022448"/>
    </source>
</evidence>
<dbReference type="SMART" id="SM00174">
    <property type="entry name" value="RHO"/>
    <property type="match status" value="1"/>
</dbReference>
<keyword evidence="5" id="KW-0547">Nucleotide-binding</keyword>
<dbReference type="InterPro" id="IPR001806">
    <property type="entry name" value="Small_GTPase"/>
</dbReference>
<dbReference type="SMART" id="SM00175">
    <property type="entry name" value="RAB"/>
    <property type="match status" value="1"/>
</dbReference>
<keyword evidence="10" id="KW-0636">Prenylation</keyword>
<evidence type="ECO:0000256" key="2">
    <source>
        <dbReference type="ARBA" id="ARBA00006270"/>
    </source>
</evidence>
<evidence type="ECO:0000256" key="4">
    <source>
        <dbReference type="ARBA" id="ARBA00022475"/>
    </source>
</evidence>
<dbReference type="SMART" id="SM00173">
    <property type="entry name" value="RAS"/>
    <property type="match status" value="1"/>
</dbReference>
<dbReference type="PRINTS" id="PR00449">
    <property type="entry name" value="RASTRNSFRMNG"/>
</dbReference>
<dbReference type="SMART" id="SM00177">
    <property type="entry name" value="ARF"/>
    <property type="match status" value="1"/>
</dbReference>
<dbReference type="PANTHER" id="PTHR47977">
    <property type="entry name" value="RAS-RELATED PROTEIN RAB"/>
    <property type="match status" value="1"/>
</dbReference>
<evidence type="ECO:0000313" key="13">
    <source>
        <dbReference type="Proteomes" id="UP001153555"/>
    </source>
</evidence>
<evidence type="ECO:0000256" key="7">
    <source>
        <dbReference type="ARBA" id="ARBA00023134"/>
    </source>
</evidence>
<dbReference type="InterPro" id="IPR005225">
    <property type="entry name" value="Small_GTP-bd"/>
</dbReference>
<dbReference type="Gene3D" id="3.40.50.300">
    <property type="entry name" value="P-loop containing nucleotide triphosphate hydrolases"/>
    <property type="match status" value="1"/>
</dbReference>
<comment type="subcellular location">
    <subcellularLocation>
        <location evidence="1">Cell membrane</location>
        <topology evidence="1">Lipid-anchor</topology>
        <orientation evidence="1">Cytoplasmic side</orientation>
    </subcellularLocation>
</comment>
<evidence type="ECO:0000313" key="12">
    <source>
        <dbReference type="EMBL" id="CAA0829227.1"/>
    </source>
</evidence>
<dbReference type="InterPro" id="IPR050227">
    <property type="entry name" value="Rab"/>
</dbReference>
<evidence type="ECO:0000256" key="1">
    <source>
        <dbReference type="ARBA" id="ARBA00004342"/>
    </source>
</evidence>
<dbReference type="EMBL" id="CACSLK010027773">
    <property type="protein sequence ID" value="CAA0829227.1"/>
    <property type="molecule type" value="Genomic_DNA"/>
</dbReference>
<dbReference type="PROSITE" id="PS51420">
    <property type="entry name" value="RHO"/>
    <property type="match status" value="1"/>
</dbReference>
<evidence type="ECO:0000256" key="8">
    <source>
        <dbReference type="ARBA" id="ARBA00023136"/>
    </source>
</evidence>
<evidence type="ECO:0000256" key="10">
    <source>
        <dbReference type="ARBA" id="ARBA00023289"/>
    </source>
</evidence>
<dbReference type="PROSITE" id="PS51419">
    <property type="entry name" value="RAB"/>
    <property type="match status" value="1"/>
</dbReference>
<evidence type="ECO:0000256" key="6">
    <source>
        <dbReference type="ARBA" id="ARBA00022927"/>
    </source>
</evidence>
<dbReference type="GO" id="GO:0003924">
    <property type="term" value="F:GTPase activity"/>
    <property type="evidence" value="ECO:0007669"/>
    <property type="project" value="InterPro"/>
</dbReference>
<keyword evidence="7" id="KW-0342">GTP-binding</keyword>
<organism evidence="12 13">
    <name type="scientific">Striga hermonthica</name>
    <name type="common">Purple witchweed</name>
    <name type="synonym">Buchnera hermonthica</name>
    <dbReference type="NCBI Taxonomy" id="68872"/>
    <lineage>
        <taxon>Eukaryota</taxon>
        <taxon>Viridiplantae</taxon>
        <taxon>Streptophyta</taxon>
        <taxon>Embryophyta</taxon>
        <taxon>Tracheophyta</taxon>
        <taxon>Spermatophyta</taxon>
        <taxon>Magnoliopsida</taxon>
        <taxon>eudicotyledons</taxon>
        <taxon>Gunneridae</taxon>
        <taxon>Pentapetalae</taxon>
        <taxon>asterids</taxon>
        <taxon>lamiids</taxon>
        <taxon>Lamiales</taxon>
        <taxon>Orobanchaceae</taxon>
        <taxon>Buchnereae</taxon>
        <taxon>Striga</taxon>
    </lineage>
</organism>
<dbReference type="SUPFAM" id="SSF52540">
    <property type="entry name" value="P-loop containing nucleoside triphosphate hydrolases"/>
    <property type="match status" value="1"/>
</dbReference>
<comment type="caution">
    <text evidence="12">The sequence shown here is derived from an EMBL/GenBank/DDBJ whole genome shotgun (WGS) entry which is preliminary data.</text>
</comment>
<evidence type="ECO:0000256" key="5">
    <source>
        <dbReference type="ARBA" id="ARBA00022741"/>
    </source>
</evidence>
<keyword evidence="4" id="KW-1003">Cell membrane</keyword>
<dbReference type="OrthoDB" id="9989112at2759"/>
<dbReference type="AlphaFoldDB" id="A0A9N7RH33"/>
<sequence>MGSIIRKDAFGVNYDYSFKLLLIGDSAVGKSSLLLSFISHCPHHLSPTIGVDFKIKLLTMAGKRLKLTIWDTAGQERFRTLTSSYYRGAHGIILVYDVTRRESFTNLSNTWIKELDSYCTNPDCVKILIGNKIDKESERAVTKEEGMALAQEHKCLFLECSAKTQENVKQCFKNLTVKMLEVPSLLEKGSTPIKNQMLKQKEVCDAHRGRNIDNRDETLRIESRLVVRSIARETTHCEFLQPSFPRRIPRHRETSRPVPSSTPVITRQPRFVVPATSIFKIQIWTGF</sequence>
<keyword evidence="6" id="KW-0653">Protein transport</keyword>
<dbReference type="SMART" id="SM00176">
    <property type="entry name" value="RAN"/>
    <property type="match status" value="1"/>
</dbReference>
<gene>
    <name evidence="12" type="ORF">SHERM_24812</name>
</gene>
<evidence type="ECO:0000256" key="9">
    <source>
        <dbReference type="ARBA" id="ARBA00023288"/>
    </source>
</evidence>
<proteinExistence type="inferred from homology"/>
<keyword evidence="3" id="KW-0813">Transport</keyword>
<evidence type="ECO:0000256" key="11">
    <source>
        <dbReference type="ARBA" id="ARBA00060176"/>
    </source>
</evidence>
<dbReference type="NCBIfam" id="TIGR00231">
    <property type="entry name" value="small_GTP"/>
    <property type="match status" value="1"/>
</dbReference>
<dbReference type="GO" id="GO:0005525">
    <property type="term" value="F:GTP binding"/>
    <property type="evidence" value="ECO:0007669"/>
    <property type="project" value="UniProtKB-KW"/>
</dbReference>
<dbReference type="GO" id="GO:0015031">
    <property type="term" value="P:protein transport"/>
    <property type="evidence" value="ECO:0007669"/>
    <property type="project" value="UniProtKB-KW"/>
</dbReference>